<keyword evidence="2" id="KW-0677">Repeat</keyword>
<dbReference type="Gene3D" id="3.80.10.10">
    <property type="entry name" value="Ribonuclease Inhibitor"/>
    <property type="match status" value="1"/>
</dbReference>
<dbReference type="SMART" id="SM00368">
    <property type="entry name" value="LRR_RI"/>
    <property type="match status" value="4"/>
</dbReference>
<evidence type="ECO:0000256" key="3">
    <source>
        <dbReference type="ARBA" id="ARBA00038315"/>
    </source>
</evidence>
<dbReference type="PANTHER" id="PTHR24112">
    <property type="entry name" value="LEUCINE-RICH REPEAT, ISOFORM F-RELATED"/>
    <property type="match status" value="1"/>
</dbReference>
<dbReference type="EMBL" id="UYYB01004266">
    <property type="protein sequence ID" value="VDM66993.1"/>
    <property type="molecule type" value="Genomic_DNA"/>
</dbReference>
<dbReference type="Pfam" id="PF13516">
    <property type="entry name" value="LRR_6"/>
    <property type="match status" value="3"/>
</dbReference>
<comment type="similarity">
    <text evidence="3">Belongs to the PPP1R37 family.</text>
</comment>
<dbReference type="OrthoDB" id="10034042at2759"/>
<accession>A0A3P7IGK1</accession>
<dbReference type="PANTHER" id="PTHR24112:SF9">
    <property type="entry name" value="PROTEIN PHOSPHATASE 1 REGULATORY SUBUNIT 37"/>
    <property type="match status" value="1"/>
</dbReference>
<evidence type="ECO:0000256" key="1">
    <source>
        <dbReference type="ARBA" id="ARBA00022614"/>
    </source>
</evidence>
<name>A0A3P7IGK1_STRVU</name>
<dbReference type="InterPro" id="IPR051279">
    <property type="entry name" value="PP1-Reg/Actin-Interact_Protein"/>
</dbReference>
<dbReference type="InterPro" id="IPR032675">
    <property type="entry name" value="LRR_dom_sf"/>
</dbReference>
<keyword evidence="1" id="KW-0433">Leucine-rich repeat</keyword>
<keyword evidence="5" id="KW-1185">Reference proteome</keyword>
<evidence type="ECO:0000313" key="5">
    <source>
        <dbReference type="Proteomes" id="UP000270094"/>
    </source>
</evidence>
<sequence>MIDLRNNQLGDAGVAKMFEALRNPEVIKKSALTAIVLWNNKITAAGMDTITAALCENPHLETLNIGSNPLGESGVQRLRPALGANGSNLRRLGLQNTQMTCQSAILLAECLADNSTLIRVDLRDNPAIGSAGLLAIHSAMKINESISLLNLDQSCVVPTNAKCGTTSVGECAVVQVRQYQEDFRRYYEDIKRYCERNKLAALQKADVSSEIVGIDVTLVSEKSDVKEGNASCSDSVAGSFSVFF</sequence>
<reference evidence="4 5" key="1">
    <citation type="submission" date="2018-11" db="EMBL/GenBank/DDBJ databases">
        <authorList>
            <consortium name="Pathogen Informatics"/>
        </authorList>
    </citation>
    <scope>NUCLEOTIDE SEQUENCE [LARGE SCALE GENOMIC DNA]</scope>
</reference>
<evidence type="ECO:0000313" key="4">
    <source>
        <dbReference type="EMBL" id="VDM66993.1"/>
    </source>
</evidence>
<gene>
    <name evidence="4" type="ORF">SVUK_LOCUS1991</name>
</gene>
<dbReference type="InterPro" id="IPR001611">
    <property type="entry name" value="Leu-rich_rpt"/>
</dbReference>
<dbReference type="AlphaFoldDB" id="A0A3P7IGK1"/>
<evidence type="ECO:0000256" key="2">
    <source>
        <dbReference type="ARBA" id="ARBA00022737"/>
    </source>
</evidence>
<organism evidence="4 5">
    <name type="scientific">Strongylus vulgaris</name>
    <name type="common">Blood worm</name>
    <dbReference type="NCBI Taxonomy" id="40348"/>
    <lineage>
        <taxon>Eukaryota</taxon>
        <taxon>Metazoa</taxon>
        <taxon>Ecdysozoa</taxon>
        <taxon>Nematoda</taxon>
        <taxon>Chromadorea</taxon>
        <taxon>Rhabditida</taxon>
        <taxon>Rhabditina</taxon>
        <taxon>Rhabditomorpha</taxon>
        <taxon>Strongyloidea</taxon>
        <taxon>Strongylidae</taxon>
        <taxon>Strongylus</taxon>
    </lineage>
</organism>
<protein>
    <submittedName>
        <fullName evidence="4">Uncharacterized protein</fullName>
    </submittedName>
</protein>
<proteinExistence type="inferred from homology"/>
<dbReference type="Proteomes" id="UP000270094">
    <property type="component" value="Unassembled WGS sequence"/>
</dbReference>
<dbReference type="SUPFAM" id="SSF52047">
    <property type="entry name" value="RNI-like"/>
    <property type="match status" value="1"/>
</dbReference>